<dbReference type="Proteomes" id="UP000006882">
    <property type="component" value="Chromosome G2"/>
</dbReference>
<evidence type="ECO:0000313" key="1">
    <source>
        <dbReference type="EMBL" id="ONI20843.1"/>
    </source>
</evidence>
<name>A0A251QAP5_PRUPE</name>
<accession>A0A251QAP5</accession>
<dbReference type="Gramene" id="ONI20843">
    <property type="protein sequence ID" value="ONI20843"/>
    <property type="gene ID" value="PRUPE_2G036600"/>
</dbReference>
<dbReference type="EMBL" id="CM007652">
    <property type="protein sequence ID" value="ONI20843.1"/>
    <property type="molecule type" value="Genomic_DNA"/>
</dbReference>
<keyword evidence="2" id="KW-1185">Reference proteome</keyword>
<dbReference type="AlphaFoldDB" id="A0A251QAP5"/>
<gene>
    <name evidence="1" type="ORF">PRUPE_2G036600</name>
</gene>
<evidence type="ECO:0000313" key="2">
    <source>
        <dbReference type="Proteomes" id="UP000006882"/>
    </source>
</evidence>
<proteinExistence type="predicted"/>
<protein>
    <submittedName>
        <fullName evidence="1">Uncharacterized protein</fullName>
    </submittedName>
</protein>
<sequence>MRPFNSRTLTTEHLGISLLSKLRLRTTGYLAIIPDDHPILFTKRSIACISFFSETIIHCGFFLKAERTSSSDQPHILRSSRLLFHTNLFLPHNARRAFTEVDFSRLNPISLTSPTS</sequence>
<organism evidence="1 2">
    <name type="scientific">Prunus persica</name>
    <name type="common">Peach</name>
    <name type="synonym">Amygdalus persica</name>
    <dbReference type="NCBI Taxonomy" id="3760"/>
    <lineage>
        <taxon>Eukaryota</taxon>
        <taxon>Viridiplantae</taxon>
        <taxon>Streptophyta</taxon>
        <taxon>Embryophyta</taxon>
        <taxon>Tracheophyta</taxon>
        <taxon>Spermatophyta</taxon>
        <taxon>Magnoliopsida</taxon>
        <taxon>eudicotyledons</taxon>
        <taxon>Gunneridae</taxon>
        <taxon>Pentapetalae</taxon>
        <taxon>rosids</taxon>
        <taxon>fabids</taxon>
        <taxon>Rosales</taxon>
        <taxon>Rosaceae</taxon>
        <taxon>Amygdaloideae</taxon>
        <taxon>Amygdaleae</taxon>
        <taxon>Prunus</taxon>
    </lineage>
</organism>
<reference evidence="1 2" key="1">
    <citation type="journal article" date="2013" name="Nat. Genet.">
        <title>The high-quality draft genome of peach (Prunus persica) identifies unique patterns of genetic diversity, domestication and genome evolution.</title>
        <authorList>
            <consortium name="International Peach Genome Initiative"/>
            <person name="Verde I."/>
            <person name="Abbott A.G."/>
            <person name="Scalabrin S."/>
            <person name="Jung S."/>
            <person name="Shu S."/>
            <person name="Marroni F."/>
            <person name="Zhebentyayeva T."/>
            <person name="Dettori M.T."/>
            <person name="Grimwood J."/>
            <person name="Cattonaro F."/>
            <person name="Zuccolo A."/>
            <person name="Rossini L."/>
            <person name="Jenkins J."/>
            <person name="Vendramin E."/>
            <person name="Meisel L.A."/>
            <person name="Decroocq V."/>
            <person name="Sosinski B."/>
            <person name="Prochnik S."/>
            <person name="Mitros T."/>
            <person name="Policriti A."/>
            <person name="Cipriani G."/>
            <person name="Dondini L."/>
            <person name="Ficklin S."/>
            <person name="Goodstein D.M."/>
            <person name="Xuan P."/>
            <person name="Del Fabbro C."/>
            <person name="Aramini V."/>
            <person name="Copetti D."/>
            <person name="Gonzalez S."/>
            <person name="Horner D.S."/>
            <person name="Falchi R."/>
            <person name="Lucas S."/>
            <person name="Mica E."/>
            <person name="Maldonado J."/>
            <person name="Lazzari B."/>
            <person name="Bielenberg D."/>
            <person name="Pirona R."/>
            <person name="Miculan M."/>
            <person name="Barakat A."/>
            <person name="Testolin R."/>
            <person name="Stella A."/>
            <person name="Tartarini S."/>
            <person name="Tonutti P."/>
            <person name="Arus P."/>
            <person name="Orellana A."/>
            <person name="Wells C."/>
            <person name="Main D."/>
            <person name="Vizzotto G."/>
            <person name="Silva H."/>
            <person name="Salamini F."/>
            <person name="Schmutz J."/>
            <person name="Morgante M."/>
            <person name="Rokhsar D.S."/>
        </authorList>
    </citation>
    <scope>NUCLEOTIDE SEQUENCE [LARGE SCALE GENOMIC DNA]</scope>
    <source>
        <strain evidence="2">cv. Nemared</strain>
    </source>
</reference>